<dbReference type="InterPro" id="IPR001509">
    <property type="entry name" value="Epimerase_deHydtase"/>
</dbReference>
<dbReference type="AlphaFoldDB" id="A0A166YMJ7"/>
<dbReference type="SUPFAM" id="SSF51735">
    <property type="entry name" value="NAD(P)-binding Rossmann-fold domains"/>
    <property type="match status" value="1"/>
</dbReference>
<dbReference type="Pfam" id="PF01370">
    <property type="entry name" value="Epimerase"/>
    <property type="match status" value="1"/>
</dbReference>
<proteinExistence type="inferred from homology"/>
<gene>
    <name evidence="4" type="ORF">BBO_07766</name>
</gene>
<reference evidence="4 5" key="1">
    <citation type="journal article" date="2016" name="Genome Biol. Evol.">
        <title>Divergent and convergent evolution of fungal pathogenicity.</title>
        <authorList>
            <person name="Shang Y."/>
            <person name="Xiao G."/>
            <person name="Zheng P."/>
            <person name="Cen K."/>
            <person name="Zhan S."/>
            <person name="Wang C."/>
        </authorList>
    </citation>
    <scope>NUCLEOTIDE SEQUENCE [LARGE SCALE GENOMIC DNA]</scope>
    <source>
        <strain evidence="4 5">RCEF 3172</strain>
    </source>
</reference>
<comment type="similarity">
    <text evidence="2">Belongs to the NAD(P)-dependent epimerase/dehydratase family. Dihydroflavonol-4-reductase subfamily.</text>
</comment>
<feature type="domain" description="NAD-dependent epimerase/dehydratase" evidence="3">
    <location>
        <begin position="4"/>
        <end position="128"/>
    </location>
</feature>
<evidence type="ECO:0000256" key="1">
    <source>
        <dbReference type="ARBA" id="ARBA00023002"/>
    </source>
</evidence>
<organism evidence="4 5">
    <name type="scientific">Beauveria brongniartii RCEF 3172</name>
    <dbReference type="NCBI Taxonomy" id="1081107"/>
    <lineage>
        <taxon>Eukaryota</taxon>
        <taxon>Fungi</taxon>
        <taxon>Dikarya</taxon>
        <taxon>Ascomycota</taxon>
        <taxon>Pezizomycotina</taxon>
        <taxon>Sordariomycetes</taxon>
        <taxon>Hypocreomycetidae</taxon>
        <taxon>Hypocreales</taxon>
        <taxon>Cordycipitaceae</taxon>
        <taxon>Beauveria</taxon>
        <taxon>Beauveria brongniartii</taxon>
    </lineage>
</organism>
<evidence type="ECO:0000313" key="5">
    <source>
        <dbReference type="Proteomes" id="UP000076863"/>
    </source>
</evidence>
<dbReference type="OrthoDB" id="2735536at2759"/>
<protein>
    <submittedName>
        <fullName evidence="4">NADPH-dependent methylglyoxal reductase GRE2</fullName>
    </submittedName>
</protein>
<comment type="caution">
    <text evidence="4">The sequence shown here is derived from an EMBL/GenBank/DDBJ whole genome shotgun (WGS) entry which is preliminary data.</text>
</comment>
<evidence type="ECO:0000256" key="2">
    <source>
        <dbReference type="ARBA" id="ARBA00023445"/>
    </source>
</evidence>
<dbReference type="PANTHER" id="PTHR10366:SF564">
    <property type="entry name" value="STEROL-4-ALPHA-CARBOXYLATE 3-DEHYDROGENASE, DECARBOXYLATING"/>
    <property type="match status" value="1"/>
</dbReference>
<evidence type="ECO:0000259" key="3">
    <source>
        <dbReference type="Pfam" id="PF01370"/>
    </source>
</evidence>
<accession>A0A166YMJ7</accession>
<dbReference type="EMBL" id="AZHA01000032">
    <property type="protein sequence ID" value="OAA37067.1"/>
    <property type="molecule type" value="Genomic_DNA"/>
</dbReference>
<sequence length="281" mass="30410">MTRVLLTGGSGFIATHILKLLLERGHSVVTTVRSPTKAEDIKKTYPNIGSDRLDFAIVPDIAKASAFDEVIQSDPPFEAVVHTASPFTFNVTDIKRDLLDPAINGTIGILYAIKKKAPQVKRVVGHGSLAYWCGFMQQLTARVQVITSSFASMMDGSKGLWPGHTYSEKDWNPITAEQALENPRVGYPASKTFAEKAAWDFITNEKPGFTLATILPPLVFGPAVQSLSSLKELNTSNQFIFSFTAGAAKDGIPPTTNPLFVDVRDVAFAHVKAIETAEAGS</sequence>
<dbReference type="GO" id="GO:0016616">
    <property type="term" value="F:oxidoreductase activity, acting on the CH-OH group of donors, NAD or NADP as acceptor"/>
    <property type="evidence" value="ECO:0007669"/>
    <property type="project" value="TreeGrafter"/>
</dbReference>
<dbReference type="Proteomes" id="UP000076863">
    <property type="component" value="Unassembled WGS sequence"/>
</dbReference>
<evidence type="ECO:0000313" key="4">
    <source>
        <dbReference type="EMBL" id="OAA37067.1"/>
    </source>
</evidence>
<keyword evidence="1" id="KW-0560">Oxidoreductase</keyword>
<keyword evidence="5" id="KW-1185">Reference proteome</keyword>
<dbReference type="InterPro" id="IPR036291">
    <property type="entry name" value="NAD(P)-bd_dom_sf"/>
</dbReference>
<dbReference type="InterPro" id="IPR050425">
    <property type="entry name" value="NAD(P)_dehydrat-like"/>
</dbReference>
<dbReference type="PANTHER" id="PTHR10366">
    <property type="entry name" value="NAD DEPENDENT EPIMERASE/DEHYDRATASE"/>
    <property type="match status" value="1"/>
</dbReference>
<dbReference type="Gene3D" id="3.40.50.720">
    <property type="entry name" value="NAD(P)-binding Rossmann-like Domain"/>
    <property type="match status" value="2"/>
</dbReference>
<name>A0A166YMJ7_9HYPO</name>